<evidence type="ECO:0008006" key="10">
    <source>
        <dbReference type="Google" id="ProtNLM"/>
    </source>
</evidence>
<keyword evidence="3 7" id="KW-0732">Signal</keyword>
<protein>
    <recommendedName>
        <fullName evidence="10">Entericidin</fullName>
    </recommendedName>
</protein>
<name>S2KL56_LITA3</name>
<proteinExistence type="inferred from homology"/>
<evidence type="ECO:0000256" key="7">
    <source>
        <dbReference type="SAM" id="SignalP"/>
    </source>
</evidence>
<keyword evidence="4" id="KW-0472">Membrane</keyword>
<keyword evidence="9" id="KW-1185">Reference proteome</keyword>
<evidence type="ECO:0000313" key="9">
    <source>
        <dbReference type="Proteomes" id="UP000014463"/>
    </source>
</evidence>
<feature type="chain" id="PRO_5004510045" description="Entericidin" evidence="7">
    <location>
        <begin position="20"/>
        <end position="51"/>
    </location>
</feature>
<dbReference type="RefSeq" id="WP_016416278.1">
    <property type="nucleotide sequence ID" value="NZ_AUAB01000015.1"/>
</dbReference>
<feature type="signal peptide" evidence="7">
    <location>
        <begin position="1"/>
        <end position="19"/>
    </location>
</feature>
<evidence type="ECO:0000256" key="4">
    <source>
        <dbReference type="ARBA" id="ARBA00023136"/>
    </source>
</evidence>
<dbReference type="InterPro" id="IPR012556">
    <property type="entry name" value="Entericidin"/>
</dbReference>
<dbReference type="STRING" id="1121939.L861_23920"/>
<dbReference type="AlphaFoldDB" id="S2KL56"/>
<evidence type="ECO:0000256" key="3">
    <source>
        <dbReference type="ARBA" id="ARBA00022729"/>
    </source>
</evidence>
<keyword evidence="5" id="KW-0564">Palmitate</keyword>
<dbReference type="GO" id="GO:0016020">
    <property type="term" value="C:membrane"/>
    <property type="evidence" value="ECO:0007669"/>
    <property type="project" value="InterPro"/>
</dbReference>
<sequence>MKRFFAMALLALFCASVLSGCNTIRGAGEDIERGGEAVQDAADGNGGDGGY</sequence>
<dbReference type="Proteomes" id="UP000014463">
    <property type="component" value="Unassembled WGS sequence"/>
</dbReference>
<comment type="similarity">
    <text evidence="1">Belongs to the EcnA/EcnB lipoprotein family.</text>
</comment>
<evidence type="ECO:0000256" key="2">
    <source>
        <dbReference type="ARBA" id="ARBA00022475"/>
    </source>
</evidence>
<dbReference type="GO" id="GO:0009636">
    <property type="term" value="P:response to toxic substance"/>
    <property type="evidence" value="ECO:0007669"/>
    <property type="project" value="InterPro"/>
</dbReference>
<dbReference type="EMBL" id="ASTJ01000023">
    <property type="protein sequence ID" value="EPC02862.1"/>
    <property type="molecule type" value="Genomic_DNA"/>
</dbReference>
<dbReference type="PATRIC" id="fig|1121939.11.peg.1775"/>
<reference evidence="8 9" key="1">
    <citation type="journal article" date="2013" name="Genome Announc.">
        <title>Draft genome sequence of the moderately halophilic gammaproteobacterium Halomonas anticariensis FP35.</title>
        <authorList>
            <person name="Tahrioui A."/>
            <person name="Quesada E."/>
            <person name="Llamas I."/>
        </authorList>
    </citation>
    <scope>NUCLEOTIDE SEQUENCE [LARGE SCALE GENOMIC DNA]</scope>
    <source>
        <strain evidence="9">DSM 16096 / CECT 5854 / LMG 22089 / FP35</strain>
    </source>
</reference>
<comment type="caution">
    <text evidence="8">The sequence shown here is derived from an EMBL/GenBank/DDBJ whole genome shotgun (WGS) entry which is preliminary data.</text>
</comment>
<evidence type="ECO:0000313" key="8">
    <source>
        <dbReference type="EMBL" id="EPC02862.1"/>
    </source>
</evidence>
<evidence type="ECO:0000256" key="6">
    <source>
        <dbReference type="ARBA" id="ARBA00023288"/>
    </source>
</evidence>
<organism evidence="8 9">
    <name type="scientific">Litchfieldella anticariensis (strain DSM 16096 / CECT 5854 / CIP 108499 / LMG 22089 / FP35)</name>
    <name type="common">Halomonas anticariensis</name>
    <dbReference type="NCBI Taxonomy" id="1121939"/>
    <lineage>
        <taxon>Bacteria</taxon>
        <taxon>Pseudomonadati</taxon>
        <taxon>Pseudomonadota</taxon>
        <taxon>Gammaproteobacteria</taxon>
        <taxon>Oceanospirillales</taxon>
        <taxon>Halomonadaceae</taxon>
        <taxon>Litchfieldella</taxon>
    </lineage>
</organism>
<dbReference type="PROSITE" id="PS51257">
    <property type="entry name" value="PROKAR_LIPOPROTEIN"/>
    <property type="match status" value="1"/>
</dbReference>
<keyword evidence="6" id="KW-0449">Lipoprotein</keyword>
<evidence type="ECO:0000256" key="5">
    <source>
        <dbReference type="ARBA" id="ARBA00023139"/>
    </source>
</evidence>
<gene>
    <name evidence="8" type="ORF">L861_23920</name>
</gene>
<keyword evidence="2" id="KW-1003">Cell membrane</keyword>
<accession>S2KL56</accession>
<dbReference type="Pfam" id="PF08085">
    <property type="entry name" value="Entericidin"/>
    <property type="match status" value="1"/>
</dbReference>
<evidence type="ECO:0000256" key="1">
    <source>
        <dbReference type="ARBA" id="ARBA00010296"/>
    </source>
</evidence>